<dbReference type="GO" id="GO:0033850">
    <property type="term" value="F:Z-farnesyl diphosphate synthase activity"/>
    <property type="evidence" value="ECO:0007669"/>
    <property type="project" value="TreeGrafter"/>
</dbReference>
<sequence>MRIIEQPELERVLSGEIPRHVGAIMDGNGRWALMRQTERTEGHRAAEAAVYSSVHGALNLGVEWLSLYAFSTENWRRNPAEISFLMDFSEWLLHETRVEELRELGVRIRFVGRLDDERIPQRSRDYLNDISARTAHNSKLQLVIAFNYGGRAEIIDAVRTLMVDAVDPQTMTEADLEARLYLPEMPDVDLVVRTSAEHRLSNFLLWQASYAEFVFTETLWPDFRAWHLYSAVAEYQSRRRRMGAAVTE</sequence>
<feature type="binding site" evidence="2">
    <location>
        <position position="193"/>
    </location>
    <ligand>
        <name>substrate</name>
    </ligand>
</feature>
<reference evidence="3 4" key="1">
    <citation type="submission" date="2020-10" db="EMBL/GenBank/DDBJ databases">
        <title>Connecting structure to function with the recovery of over 1000 high-quality activated sludge metagenome-assembled genomes encoding full-length rRNA genes using long-read sequencing.</title>
        <authorList>
            <person name="Singleton C.M."/>
            <person name="Petriglieri F."/>
            <person name="Kristensen J.M."/>
            <person name="Kirkegaard R.H."/>
            <person name="Michaelsen T.Y."/>
            <person name="Andersen M.H."/>
            <person name="Karst S.M."/>
            <person name="Dueholm M.S."/>
            <person name="Nielsen P.H."/>
            <person name="Albertsen M."/>
        </authorList>
    </citation>
    <scope>NUCLEOTIDE SEQUENCE [LARGE SCALE GENOMIC DNA]</scope>
    <source>
        <strain evidence="3">Lyne_18-Q3-R50-59_MAXAC.006</strain>
    </source>
</reference>
<dbReference type="PANTHER" id="PTHR10291:SF0">
    <property type="entry name" value="DEHYDRODOLICHYL DIPHOSPHATE SYNTHASE 2"/>
    <property type="match status" value="1"/>
</dbReference>
<dbReference type="GO" id="GO:0005829">
    <property type="term" value="C:cytosol"/>
    <property type="evidence" value="ECO:0007669"/>
    <property type="project" value="TreeGrafter"/>
</dbReference>
<organism evidence="3 4">
    <name type="scientific">Candidatus Neomicrothrix subdominans</name>
    <dbReference type="NCBI Taxonomy" id="2954438"/>
    <lineage>
        <taxon>Bacteria</taxon>
        <taxon>Bacillati</taxon>
        <taxon>Actinomycetota</taxon>
        <taxon>Acidimicrobiia</taxon>
        <taxon>Acidimicrobiales</taxon>
        <taxon>Microthrixaceae</taxon>
        <taxon>Candidatus Neomicrothrix</taxon>
    </lineage>
</organism>
<evidence type="ECO:0000256" key="2">
    <source>
        <dbReference type="HAMAP-Rule" id="MF_01139"/>
    </source>
</evidence>
<comment type="subunit">
    <text evidence="2">Homodimer.</text>
</comment>
<dbReference type="AlphaFoldDB" id="A0A936NDW6"/>
<feature type="active site" evidence="2">
    <location>
        <position position="26"/>
    </location>
</feature>
<protein>
    <recommendedName>
        <fullName evidence="2">Isoprenyl transferase</fullName>
        <ecNumber evidence="2">2.5.1.-</ecNumber>
    </recommendedName>
</protein>
<gene>
    <name evidence="3" type="primary">uppS</name>
    <name evidence="3" type="ORF">IPN02_10545</name>
</gene>
<comment type="function">
    <text evidence="2">Catalyzes the condensation of isopentenyl diphosphate (IPP) with allylic pyrophosphates generating different type of terpenoids.</text>
</comment>
<dbReference type="InterPro" id="IPR001441">
    <property type="entry name" value="UPP_synth-like"/>
</dbReference>
<dbReference type="GO" id="GO:0000287">
    <property type="term" value="F:magnesium ion binding"/>
    <property type="evidence" value="ECO:0007669"/>
    <property type="project" value="UniProtKB-UniRule"/>
</dbReference>
<feature type="binding site" evidence="2">
    <location>
        <begin position="71"/>
        <end position="73"/>
    </location>
    <ligand>
        <name>substrate</name>
    </ligand>
</feature>
<feature type="active site" description="Proton acceptor" evidence="2">
    <location>
        <position position="74"/>
    </location>
</feature>
<dbReference type="GO" id="GO:0005886">
    <property type="term" value="C:plasma membrane"/>
    <property type="evidence" value="ECO:0007669"/>
    <property type="project" value="TreeGrafter"/>
</dbReference>
<evidence type="ECO:0000313" key="4">
    <source>
        <dbReference type="Proteomes" id="UP000727993"/>
    </source>
</evidence>
<dbReference type="GO" id="GO:0030145">
    <property type="term" value="F:manganese ion binding"/>
    <property type="evidence" value="ECO:0007669"/>
    <property type="project" value="TreeGrafter"/>
</dbReference>
<feature type="binding site" evidence="2">
    <location>
        <position position="39"/>
    </location>
    <ligand>
        <name>substrate</name>
    </ligand>
</feature>
<dbReference type="CDD" id="cd00475">
    <property type="entry name" value="Cis_IPPS"/>
    <property type="match status" value="1"/>
</dbReference>
<dbReference type="SUPFAM" id="SSF64005">
    <property type="entry name" value="Undecaprenyl diphosphate synthase"/>
    <property type="match status" value="1"/>
</dbReference>
<keyword evidence="1 2" id="KW-0808">Transferase</keyword>
<accession>A0A936NDW6</accession>
<dbReference type="Gene3D" id="3.40.1180.10">
    <property type="entry name" value="Decaprenyl diphosphate synthase-like"/>
    <property type="match status" value="1"/>
</dbReference>
<feature type="binding site" evidence="2">
    <location>
        <begin position="27"/>
        <end position="30"/>
    </location>
    <ligand>
        <name>substrate</name>
    </ligand>
</feature>
<dbReference type="InterPro" id="IPR036424">
    <property type="entry name" value="UPP_synth-like_sf"/>
</dbReference>
<evidence type="ECO:0000313" key="3">
    <source>
        <dbReference type="EMBL" id="MBK9297246.1"/>
    </source>
</evidence>
<dbReference type="NCBIfam" id="TIGR00055">
    <property type="entry name" value="uppS"/>
    <property type="match status" value="1"/>
</dbReference>
<dbReference type="EC" id="2.5.1.-" evidence="2"/>
<feature type="binding site" evidence="2">
    <location>
        <position position="77"/>
    </location>
    <ligand>
        <name>substrate</name>
    </ligand>
</feature>
<dbReference type="Proteomes" id="UP000727993">
    <property type="component" value="Unassembled WGS sequence"/>
</dbReference>
<feature type="binding site" evidence="2">
    <location>
        <position position="31"/>
    </location>
    <ligand>
        <name>substrate</name>
    </ligand>
</feature>
<proteinExistence type="inferred from homology"/>
<comment type="cofactor">
    <cofactor evidence="2">
        <name>Mg(2+)</name>
        <dbReference type="ChEBI" id="CHEBI:18420"/>
    </cofactor>
    <text evidence="2">Binds 2 magnesium ions per subunit.</text>
</comment>
<name>A0A936NDW6_9ACTN</name>
<dbReference type="HAMAP" id="MF_01139">
    <property type="entry name" value="ISPT"/>
    <property type="match status" value="1"/>
</dbReference>
<comment type="caution">
    <text evidence="3">The sequence shown here is derived from an EMBL/GenBank/DDBJ whole genome shotgun (WGS) entry which is preliminary data.</text>
</comment>
<feature type="binding site" evidence="2">
    <location>
        <position position="212"/>
    </location>
    <ligand>
        <name>Mg(2+)</name>
        <dbReference type="ChEBI" id="CHEBI:18420"/>
    </ligand>
</feature>
<feature type="binding site" evidence="2">
    <location>
        <position position="43"/>
    </location>
    <ligand>
        <name>substrate</name>
    </ligand>
</feature>
<dbReference type="GO" id="GO:0016094">
    <property type="term" value="P:polyprenol biosynthetic process"/>
    <property type="evidence" value="ECO:0007669"/>
    <property type="project" value="TreeGrafter"/>
</dbReference>
<dbReference type="EMBL" id="JADJZA010000007">
    <property type="protein sequence ID" value="MBK9297246.1"/>
    <property type="molecule type" value="Genomic_DNA"/>
</dbReference>
<dbReference type="Pfam" id="PF01255">
    <property type="entry name" value="Prenyltransf"/>
    <property type="match status" value="1"/>
</dbReference>
<keyword evidence="2" id="KW-0479">Metal-binding</keyword>
<evidence type="ECO:0000256" key="1">
    <source>
        <dbReference type="ARBA" id="ARBA00022679"/>
    </source>
</evidence>
<comment type="similarity">
    <text evidence="2">Belongs to the UPP synthase family.</text>
</comment>
<feature type="binding site" evidence="2">
    <location>
        <position position="26"/>
    </location>
    <ligand>
        <name>Mg(2+)</name>
        <dbReference type="ChEBI" id="CHEBI:18420"/>
    </ligand>
</feature>
<feature type="binding site" evidence="2">
    <location>
        <position position="75"/>
    </location>
    <ligand>
        <name>substrate</name>
    </ligand>
</feature>
<dbReference type="GO" id="GO:0008834">
    <property type="term" value="F:ditrans,polycis-undecaprenyl-diphosphate synthase [(2E,6E)-farnesyl-diphosphate specific] activity"/>
    <property type="evidence" value="ECO:0007669"/>
    <property type="project" value="TreeGrafter"/>
</dbReference>
<keyword evidence="2" id="KW-0460">Magnesium</keyword>
<dbReference type="PANTHER" id="PTHR10291">
    <property type="entry name" value="DEHYDRODOLICHYL DIPHOSPHATE SYNTHASE FAMILY MEMBER"/>
    <property type="match status" value="1"/>
</dbReference>
<feature type="binding site" evidence="2">
    <location>
        <begin position="199"/>
        <end position="201"/>
    </location>
    <ligand>
        <name>substrate</name>
    </ligand>
</feature>